<dbReference type="Pfam" id="PF11343">
    <property type="entry name" value="DUF3145"/>
    <property type="match status" value="1"/>
</dbReference>
<organism evidence="1 2">
    <name type="scientific">Corynebacterium pseudokroppenstedtii</name>
    <dbReference type="NCBI Taxonomy" id="2804917"/>
    <lineage>
        <taxon>Bacteria</taxon>
        <taxon>Bacillati</taxon>
        <taxon>Actinomycetota</taxon>
        <taxon>Actinomycetes</taxon>
        <taxon>Mycobacteriales</taxon>
        <taxon>Corynebacteriaceae</taxon>
        <taxon>Corynebacterium</taxon>
    </lineage>
</organism>
<protein>
    <submittedName>
        <fullName evidence="1">DUF3145 family protein</fullName>
    </submittedName>
</protein>
<reference evidence="1 2" key="1">
    <citation type="submission" date="2023-10" db="EMBL/GenBank/DDBJ databases">
        <title>complete genome sequence of Corynebacterium pseudokroppenstedtii P15-C1.</title>
        <authorList>
            <person name="Bruggemann H."/>
            <person name="Poehlein A."/>
        </authorList>
    </citation>
    <scope>NUCLEOTIDE SEQUENCE [LARGE SCALE GENOMIC DNA]</scope>
    <source>
        <strain evidence="1 2">P15_C1</strain>
    </source>
</reference>
<evidence type="ECO:0000313" key="1">
    <source>
        <dbReference type="EMBL" id="WPF25650.1"/>
    </source>
</evidence>
<dbReference type="EMBL" id="CP137757">
    <property type="protein sequence ID" value="WPF25650.1"/>
    <property type="molecule type" value="Genomic_DNA"/>
</dbReference>
<keyword evidence="2" id="KW-1185">Reference proteome</keyword>
<name>A0AAU0Q1F5_9CORY</name>
<accession>A0AAU0Q1F5</accession>
<proteinExistence type="predicted"/>
<dbReference type="KEGG" id="cpsk:Q0N40_03680"/>
<dbReference type="RefSeq" id="WP_221924034.1">
    <property type="nucleotide sequence ID" value="NZ_CP137757.1"/>
</dbReference>
<dbReference type="Proteomes" id="UP001174314">
    <property type="component" value="Chromosome"/>
</dbReference>
<dbReference type="InterPro" id="IPR021491">
    <property type="entry name" value="DUF3145"/>
</dbReference>
<gene>
    <name evidence="1" type="ORF">Q0N40_03680</name>
</gene>
<sequence>MQQTHTGDKALLEVATSGICSGIWEKASCRSWRGSQLTALLGDNLRRTVMIYVDNGGAELVRQLLRTGEPFCVIEHGKSMWRFTPSLGLHVADIDELGNVVLTEHRLRAILAEATTRQDIDAAIRSALGEAWDYAPELVPAADDGAGVDLDHDYDATLVRQT</sequence>
<evidence type="ECO:0000313" key="2">
    <source>
        <dbReference type="Proteomes" id="UP001174314"/>
    </source>
</evidence>
<dbReference type="AlphaFoldDB" id="A0AAU0Q1F5"/>